<accession>M2B213</accession>
<proteinExistence type="predicted"/>
<dbReference type="GO" id="GO:0004519">
    <property type="term" value="F:endonuclease activity"/>
    <property type="evidence" value="ECO:0007669"/>
    <property type="project" value="InterPro"/>
</dbReference>
<dbReference type="CDD" id="cd00085">
    <property type="entry name" value="HNHc"/>
    <property type="match status" value="1"/>
</dbReference>
<name>M2B213_TREDN</name>
<dbReference type="EMBL" id="AGDW01000019">
    <property type="protein sequence ID" value="EMB29681.1"/>
    <property type="molecule type" value="Genomic_DNA"/>
</dbReference>
<dbReference type="AlphaFoldDB" id="M2B213"/>
<evidence type="ECO:0000313" key="2">
    <source>
        <dbReference type="EMBL" id="EMB29681.1"/>
    </source>
</evidence>
<organism evidence="2">
    <name type="scientific">Treponema denticola H1-T</name>
    <dbReference type="NCBI Taxonomy" id="999431"/>
    <lineage>
        <taxon>Bacteria</taxon>
        <taxon>Pseudomonadati</taxon>
        <taxon>Spirochaetota</taxon>
        <taxon>Spirochaetia</taxon>
        <taxon>Spirochaetales</taxon>
        <taxon>Treponemataceae</taxon>
        <taxon>Treponema</taxon>
    </lineage>
</organism>
<dbReference type="Proteomes" id="UP000011708">
    <property type="component" value="Chromosome"/>
</dbReference>
<evidence type="ECO:0000259" key="1">
    <source>
        <dbReference type="SMART" id="SM00507"/>
    </source>
</evidence>
<dbReference type="GO" id="GO:0008270">
    <property type="term" value="F:zinc ion binding"/>
    <property type="evidence" value="ECO:0007669"/>
    <property type="project" value="InterPro"/>
</dbReference>
<reference evidence="2" key="1">
    <citation type="submission" date="2012-01" db="EMBL/GenBank/DDBJ databases">
        <title>The Genome Sequence of Treponema denticola H1-T.</title>
        <authorList>
            <consortium name="The Broad Institute Genome Sequencing Platform"/>
            <person name="Earl A."/>
            <person name="Ward D."/>
            <person name="Feldgarden M."/>
            <person name="Gevers D."/>
            <person name="Blanton J.M."/>
            <person name="Fenno C.J."/>
            <person name="Baranova O.V."/>
            <person name="Mathney J."/>
            <person name="Dewhirst F.E."/>
            <person name="Izard J."/>
            <person name="Young S.K."/>
            <person name="Zeng Q."/>
            <person name="Gargeya S."/>
            <person name="Fitzgerald M."/>
            <person name="Haas B."/>
            <person name="Abouelleil A."/>
            <person name="Alvarado L."/>
            <person name="Arachchi H.M."/>
            <person name="Berlin A."/>
            <person name="Chapman S.B."/>
            <person name="Gearin G."/>
            <person name="Goldberg J."/>
            <person name="Griggs A."/>
            <person name="Gujja S."/>
            <person name="Hansen M."/>
            <person name="Heiman D."/>
            <person name="Howarth C."/>
            <person name="Larimer J."/>
            <person name="Lui A."/>
            <person name="MacDonald P.J.P."/>
            <person name="McCowen C."/>
            <person name="Montmayeur A."/>
            <person name="Murphy C."/>
            <person name="Neiman D."/>
            <person name="Pearson M."/>
            <person name="Priest M."/>
            <person name="Roberts A."/>
            <person name="Saif S."/>
            <person name="Shea T."/>
            <person name="Sisk P."/>
            <person name="Stolte C."/>
            <person name="Sykes S."/>
            <person name="Wortman J."/>
            <person name="Nusbaum C."/>
            <person name="Birren B."/>
        </authorList>
    </citation>
    <scope>NUCLEOTIDE SEQUENCE [LARGE SCALE GENOMIC DNA]</scope>
    <source>
        <strain evidence="2">H1-T</strain>
    </source>
</reference>
<feature type="domain" description="HNH nuclease" evidence="1">
    <location>
        <begin position="63"/>
        <end position="114"/>
    </location>
</feature>
<dbReference type="Pfam" id="PF01844">
    <property type="entry name" value="HNH"/>
    <property type="match status" value="1"/>
</dbReference>
<dbReference type="PATRIC" id="fig|999431.4.peg.1762"/>
<dbReference type="Gene3D" id="1.10.30.50">
    <property type="match status" value="1"/>
</dbReference>
<dbReference type="GO" id="GO:0003676">
    <property type="term" value="F:nucleic acid binding"/>
    <property type="evidence" value="ECO:0007669"/>
    <property type="project" value="InterPro"/>
</dbReference>
<comment type="caution">
    <text evidence="2">The sequence shown here is derived from an EMBL/GenBank/DDBJ whole genome shotgun (WGS) entry which is preliminary data.</text>
</comment>
<dbReference type="SMART" id="SM00507">
    <property type="entry name" value="HNHc"/>
    <property type="match status" value="1"/>
</dbReference>
<dbReference type="InterPro" id="IPR003615">
    <property type="entry name" value="HNH_nuc"/>
</dbReference>
<gene>
    <name evidence="2" type="ORF">HMPREF9725_01708</name>
</gene>
<dbReference type="InterPro" id="IPR002711">
    <property type="entry name" value="HNH"/>
</dbReference>
<sequence length="141" mass="16780">MAIQKYYCKWQGCKTLLDNPGYCLKHKPMVEEREAARTEKRINNFKNAKRTNFLFYKTKEWRELRAKILKEQKQCVLCGSCKSLHIDHIVPPRGERDLFFNINNLQVLCESCHRTKTAKEINGQKKSKEEIREWLKGYLQG</sequence>
<dbReference type="RefSeq" id="WP_002670856.1">
    <property type="nucleotide sequence ID" value="NZ_CM001794.1"/>
</dbReference>
<protein>
    <recommendedName>
        <fullName evidence="1">HNH nuclease domain-containing protein</fullName>
    </recommendedName>
</protein>
<dbReference type="HOGENOM" id="CLU_108879_4_2_12"/>